<gene>
    <name evidence="1" type="primary">Nfu_g_1_010565</name>
</gene>
<name>A0A1A8HV64_NOTKU</name>
<reference evidence="1" key="2">
    <citation type="submission" date="2016-06" db="EMBL/GenBank/DDBJ databases">
        <title>The genome of a short-lived fish provides insights into sex chromosome evolution and the genetic control of aging.</title>
        <authorList>
            <person name="Reichwald K."/>
            <person name="Felder M."/>
            <person name="Petzold A."/>
            <person name="Koch P."/>
            <person name="Groth M."/>
            <person name="Platzer M."/>
        </authorList>
    </citation>
    <scope>NUCLEOTIDE SEQUENCE</scope>
    <source>
        <tissue evidence="1">Brain</tissue>
    </source>
</reference>
<sequence length="72" mass="8654">RWEESDPFSICPGFNHFIAVKYFRVLTMKQVLSYVRLGDWSTSIDLRDAYFHIPVIPKHREFLHFSFNGVQY</sequence>
<accession>A0A1A8HV64</accession>
<proteinExistence type="predicted"/>
<dbReference type="EMBL" id="HAED01002431">
    <property type="protein sequence ID" value="SBQ88276.1"/>
    <property type="molecule type" value="Transcribed_RNA"/>
</dbReference>
<feature type="non-terminal residue" evidence="1">
    <location>
        <position position="72"/>
    </location>
</feature>
<evidence type="ECO:0000313" key="1">
    <source>
        <dbReference type="EMBL" id="SBQ88276.1"/>
    </source>
</evidence>
<dbReference type="AlphaFoldDB" id="A0A1A8HV64"/>
<protein>
    <submittedName>
        <fullName evidence="1">Uncharacterized protein</fullName>
    </submittedName>
</protein>
<dbReference type="InterPro" id="IPR043502">
    <property type="entry name" value="DNA/RNA_pol_sf"/>
</dbReference>
<organism evidence="1">
    <name type="scientific">Nothobranchius kuhntae</name>
    <name type="common">Beira killifish</name>
    <dbReference type="NCBI Taxonomy" id="321403"/>
    <lineage>
        <taxon>Eukaryota</taxon>
        <taxon>Metazoa</taxon>
        <taxon>Chordata</taxon>
        <taxon>Craniata</taxon>
        <taxon>Vertebrata</taxon>
        <taxon>Euteleostomi</taxon>
        <taxon>Actinopterygii</taxon>
        <taxon>Neopterygii</taxon>
        <taxon>Teleostei</taxon>
        <taxon>Neoteleostei</taxon>
        <taxon>Acanthomorphata</taxon>
        <taxon>Ovalentaria</taxon>
        <taxon>Atherinomorphae</taxon>
        <taxon>Cyprinodontiformes</taxon>
        <taxon>Nothobranchiidae</taxon>
        <taxon>Nothobranchius</taxon>
    </lineage>
</organism>
<dbReference type="SUPFAM" id="SSF56672">
    <property type="entry name" value="DNA/RNA polymerases"/>
    <property type="match status" value="1"/>
</dbReference>
<feature type="non-terminal residue" evidence="1">
    <location>
        <position position="1"/>
    </location>
</feature>
<reference evidence="1" key="1">
    <citation type="submission" date="2016-05" db="EMBL/GenBank/DDBJ databases">
        <authorList>
            <person name="Lavstsen T."/>
            <person name="Jespersen J.S."/>
        </authorList>
    </citation>
    <scope>NUCLEOTIDE SEQUENCE</scope>
    <source>
        <tissue evidence="1">Brain</tissue>
    </source>
</reference>